<proteinExistence type="predicted"/>
<dbReference type="OrthoDB" id="165412at2759"/>
<dbReference type="AlphaFoldDB" id="A0A024GF56"/>
<reference evidence="1 2" key="1">
    <citation type="submission" date="2012-05" db="EMBL/GenBank/DDBJ databases">
        <title>Recombination and specialization in a pathogen metapopulation.</title>
        <authorList>
            <person name="Gardiner A."/>
            <person name="Kemen E."/>
            <person name="Schultz-Larsen T."/>
            <person name="MacLean D."/>
            <person name="Van Oosterhout C."/>
            <person name="Jones J.D.G."/>
        </authorList>
    </citation>
    <scope>NUCLEOTIDE SEQUENCE [LARGE SCALE GENOMIC DNA]</scope>
    <source>
        <strain evidence="1 2">Ac Nc2</strain>
    </source>
</reference>
<sequence length="290" mass="32738">MFPSASNDTNSDDELKNLMMPRRHSDTLSSKAATQLIQSVHRVGQDRHLADKLPSIADLLASRRAEELMQPLTEIEYVSRPRSRTEPPFPFFSTSSACMPMIEPIEDTSPWPSAVQYQSIFRDHLTTMIPVCVNEAAACANGQIPLYDLGLDARGVALHPEFIYIRPISCMYFLRCKRLLGKGSFGFPRRRSPSPIGHTENSRCKEYEWRKMSFVTALPKQKPLVRYVTATCYTRTSLESQDKRKVFRMHAVMLASEDGNLDIGDFVLVHIRAGGSKRIGIRAPRNCSGE</sequence>
<comment type="caution">
    <text evidence="1">The sequence shown here is derived from an EMBL/GenBank/DDBJ whole genome shotgun (WGS) entry which is preliminary data.</text>
</comment>
<dbReference type="InParanoid" id="A0A024GF56"/>
<gene>
    <name evidence="1" type="ORF">BN9_057990</name>
</gene>
<organism evidence="1 2">
    <name type="scientific">Albugo candida</name>
    <dbReference type="NCBI Taxonomy" id="65357"/>
    <lineage>
        <taxon>Eukaryota</taxon>
        <taxon>Sar</taxon>
        <taxon>Stramenopiles</taxon>
        <taxon>Oomycota</taxon>
        <taxon>Peronosporomycetes</taxon>
        <taxon>Albuginales</taxon>
        <taxon>Albuginaceae</taxon>
        <taxon>Albugo</taxon>
    </lineage>
</organism>
<name>A0A024GF56_9STRA</name>
<keyword evidence="2" id="KW-1185">Reference proteome</keyword>
<protein>
    <submittedName>
        <fullName evidence="1">Uncharacterized protein</fullName>
    </submittedName>
</protein>
<accession>A0A024GF56</accession>
<dbReference type="Proteomes" id="UP000053237">
    <property type="component" value="Unassembled WGS sequence"/>
</dbReference>
<evidence type="ECO:0000313" key="1">
    <source>
        <dbReference type="EMBL" id="CCI44952.1"/>
    </source>
</evidence>
<evidence type="ECO:0000313" key="2">
    <source>
        <dbReference type="Proteomes" id="UP000053237"/>
    </source>
</evidence>
<dbReference type="EMBL" id="CAIX01000084">
    <property type="protein sequence ID" value="CCI44952.1"/>
    <property type="molecule type" value="Genomic_DNA"/>
</dbReference>